<organism evidence="3">
    <name type="scientific">Streptomyces sp. SID12501</name>
    <dbReference type="NCBI Taxonomy" id="2706042"/>
    <lineage>
        <taxon>Bacteria</taxon>
        <taxon>Bacillati</taxon>
        <taxon>Actinomycetota</taxon>
        <taxon>Actinomycetes</taxon>
        <taxon>Kitasatosporales</taxon>
        <taxon>Streptomycetaceae</taxon>
        <taxon>Streptomyces</taxon>
    </lineage>
</organism>
<evidence type="ECO:0000259" key="2">
    <source>
        <dbReference type="Pfam" id="PF12728"/>
    </source>
</evidence>
<gene>
    <name evidence="3" type="ORF">G3I71_47190</name>
</gene>
<feature type="region of interest" description="Disordered" evidence="1">
    <location>
        <begin position="49"/>
        <end position="71"/>
    </location>
</feature>
<proteinExistence type="predicted"/>
<dbReference type="EMBL" id="JAAGLU010000542">
    <property type="protein sequence ID" value="NEC93148.1"/>
    <property type="molecule type" value="Genomic_DNA"/>
</dbReference>
<dbReference type="Pfam" id="PF12728">
    <property type="entry name" value="HTH_17"/>
    <property type="match status" value="1"/>
</dbReference>
<feature type="domain" description="Helix-turn-helix" evidence="2">
    <location>
        <begin position="1"/>
        <end position="46"/>
    </location>
</feature>
<reference evidence="3" key="1">
    <citation type="submission" date="2020-01" db="EMBL/GenBank/DDBJ databases">
        <title>Insect and environment-associated Actinomycetes.</title>
        <authorList>
            <person name="Currrie C."/>
            <person name="Chevrette M."/>
            <person name="Carlson C."/>
            <person name="Stubbendieck R."/>
            <person name="Wendt-Pienkowski E."/>
        </authorList>
    </citation>
    <scope>NUCLEOTIDE SEQUENCE</scope>
    <source>
        <strain evidence="3">SID12501</strain>
    </source>
</reference>
<name>A0A6B3C8T2_9ACTN</name>
<sequence length="92" mass="10274">MTVEDARARYGVPSSTIWSWKRRGRIHHYGEDERGRHLYRVRDVLDLRDGDRPARPSAGDSPPSLGHTPGAERVEALLAGLVYVSPPAADDR</sequence>
<dbReference type="InterPro" id="IPR009061">
    <property type="entry name" value="DNA-bd_dom_put_sf"/>
</dbReference>
<protein>
    <submittedName>
        <fullName evidence="3">Helix-turn-helix domain-containing protein</fullName>
    </submittedName>
</protein>
<comment type="caution">
    <text evidence="3">The sequence shown here is derived from an EMBL/GenBank/DDBJ whole genome shotgun (WGS) entry which is preliminary data.</text>
</comment>
<evidence type="ECO:0000256" key="1">
    <source>
        <dbReference type="SAM" id="MobiDB-lite"/>
    </source>
</evidence>
<accession>A0A6B3C8T2</accession>
<dbReference type="SUPFAM" id="SSF46955">
    <property type="entry name" value="Putative DNA-binding domain"/>
    <property type="match status" value="1"/>
</dbReference>
<evidence type="ECO:0000313" key="3">
    <source>
        <dbReference type="EMBL" id="NEC93148.1"/>
    </source>
</evidence>
<dbReference type="AlphaFoldDB" id="A0A6B3C8T2"/>
<dbReference type="InterPro" id="IPR041657">
    <property type="entry name" value="HTH_17"/>
</dbReference>